<evidence type="ECO:0000313" key="2">
    <source>
        <dbReference type="Proteomes" id="UP000569732"/>
    </source>
</evidence>
<organism evidence="1 2">
    <name type="scientific">Spartinivicinus marinus</name>
    <dbReference type="NCBI Taxonomy" id="2994442"/>
    <lineage>
        <taxon>Bacteria</taxon>
        <taxon>Pseudomonadati</taxon>
        <taxon>Pseudomonadota</taxon>
        <taxon>Gammaproteobacteria</taxon>
        <taxon>Oceanospirillales</taxon>
        <taxon>Zooshikellaceae</taxon>
        <taxon>Spartinivicinus</taxon>
    </lineage>
</organism>
<dbReference type="RefSeq" id="WP_180571788.1">
    <property type="nucleotide sequence ID" value="NZ_JACCKB010000155.1"/>
</dbReference>
<dbReference type="Proteomes" id="UP000569732">
    <property type="component" value="Unassembled WGS sequence"/>
</dbReference>
<protein>
    <submittedName>
        <fullName evidence="1">Uncharacterized protein</fullName>
    </submittedName>
</protein>
<comment type="caution">
    <text evidence="1">The sequence shown here is derived from an EMBL/GenBank/DDBJ whole genome shotgun (WGS) entry which is preliminary data.</text>
</comment>
<reference evidence="1 2" key="1">
    <citation type="submission" date="2020-07" db="EMBL/GenBank/DDBJ databases">
        <title>Endozoicomonas sp. nov., isolated from sediment.</title>
        <authorList>
            <person name="Gu T."/>
        </authorList>
    </citation>
    <scope>NUCLEOTIDE SEQUENCE [LARGE SCALE GENOMIC DNA]</scope>
    <source>
        <strain evidence="1 2">SM1973</strain>
    </source>
</reference>
<dbReference type="EMBL" id="JACCKB010000155">
    <property type="protein sequence ID" value="NYZ69817.1"/>
    <property type="molecule type" value="Genomic_DNA"/>
</dbReference>
<dbReference type="AlphaFoldDB" id="A0A853IKB2"/>
<evidence type="ECO:0000313" key="1">
    <source>
        <dbReference type="EMBL" id="NYZ69817.1"/>
    </source>
</evidence>
<accession>A0A853IKB2</accession>
<gene>
    <name evidence="1" type="ORF">H0A36_27785</name>
</gene>
<proteinExistence type="predicted"/>
<sequence length="244" mass="28572">MDILQSQFLMKLQTALSYLPNVKPRIARQDLEYEQRKLWARQWEMEEQTDSEFDEQACKVILGNTELTCDDFRHILESGGDLSDTPKVTPYGASLLIKLYNDGYFELKGKSQQPSTIDQQLIDYTASEQKISEQEKDHKRQLKAYKTLIKNPDRIKLEEFSYYLLNDVFVEHFGYRQGTFKLDIGGVSVTKGVTVYSSNSRKSQDSEVIFSWTDLDGNYRELKQASFHKSNRRNDERRNWGLHE</sequence>
<keyword evidence="2" id="KW-1185">Reference proteome</keyword>
<name>A0A853IKB2_9GAMM</name>